<dbReference type="Pfam" id="PF02588">
    <property type="entry name" value="YitT_membrane"/>
    <property type="match status" value="1"/>
</dbReference>
<name>A0A2W1N9U0_PAEXE</name>
<protein>
    <recommendedName>
        <fullName evidence="9">YitT family protein</fullName>
    </recommendedName>
</protein>
<evidence type="ECO:0000256" key="3">
    <source>
        <dbReference type="ARBA" id="ARBA00022692"/>
    </source>
</evidence>
<keyword evidence="3 6" id="KW-0812">Transmembrane</keyword>
<evidence type="ECO:0000313" key="8">
    <source>
        <dbReference type="Proteomes" id="UP000214746"/>
    </source>
</evidence>
<dbReference type="OrthoDB" id="2968714at2"/>
<evidence type="ECO:0000256" key="4">
    <source>
        <dbReference type="ARBA" id="ARBA00022989"/>
    </source>
</evidence>
<organism evidence="7 8">
    <name type="scientific">Paenibacillus xerothermodurans</name>
    <dbReference type="NCBI Taxonomy" id="1977292"/>
    <lineage>
        <taxon>Bacteria</taxon>
        <taxon>Bacillati</taxon>
        <taxon>Bacillota</taxon>
        <taxon>Bacilli</taxon>
        <taxon>Bacillales</taxon>
        <taxon>Paenibacillaceae</taxon>
        <taxon>Paenibacillus</taxon>
    </lineage>
</organism>
<feature type="transmembrane region" description="Helical" evidence="6">
    <location>
        <begin position="110"/>
        <end position="131"/>
    </location>
</feature>
<keyword evidence="2" id="KW-1003">Cell membrane</keyword>
<comment type="caution">
    <text evidence="7">The sequence shown here is derived from an EMBL/GenBank/DDBJ whole genome shotgun (WGS) entry which is preliminary data.</text>
</comment>
<evidence type="ECO:0000256" key="6">
    <source>
        <dbReference type="SAM" id="Phobius"/>
    </source>
</evidence>
<feature type="transmembrane region" description="Helical" evidence="6">
    <location>
        <begin position="12"/>
        <end position="32"/>
    </location>
</feature>
<keyword evidence="8" id="KW-1185">Reference proteome</keyword>
<evidence type="ECO:0000256" key="5">
    <source>
        <dbReference type="ARBA" id="ARBA00023136"/>
    </source>
</evidence>
<feature type="transmembrane region" description="Helical" evidence="6">
    <location>
        <begin position="52"/>
        <end position="73"/>
    </location>
</feature>
<keyword evidence="5 6" id="KW-0472">Membrane</keyword>
<dbReference type="PANTHER" id="PTHR33545">
    <property type="entry name" value="UPF0750 MEMBRANE PROTEIN YITT-RELATED"/>
    <property type="match status" value="1"/>
</dbReference>
<evidence type="ECO:0000256" key="2">
    <source>
        <dbReference type="ARBA" id="ARBA00022475"/>
    </source>
</evidence>
<dbReference type="InterPro" id="IPR051461">
    <property type="entry name" value="UPF0750_membrane"/>
</dbReference>
<gene>
    <name evidence="7" type="ORF">CBW46_015600</name>
</gene>
<feature type="transmembrane region" description="Helical" evidence="6">
    <location>
        <begin position="152"/>
        <end position="172"/>
    </location>
</feature>
<keyword evidence="4 6" id="KW-1133">Transmembrane helix</keyword>
<dbReference type="InterPro" id="IPR003740">
    <property type="entry name" value="YitT"/>
</dbReference>
<proteinExistence type="predicted"/>
<evidence type="ECO:0008006" key="9">
    <source>
        <dbReference type="Google" id="ProtNLM"/>
    </source>
</evidence>
<dbReference type="Proteomes" id="UP000214746">
    <property type="component" value="Unassembled WGS sequence"/>
</dbReference>
<dbReference type="EMBL" id="NHRJ02000011">
    <property type="protein sequence ID" value="PZE19931.1"/>
    <property type="molecule type" value="Genomic_DNA"/>
</dbReference>
<reference evidence="7" key="1">
    <citation type="submission" date="2018-06" db="EMBL/GenBank/DDBJ databases">
        <title>Paenibacillus xerothermodurans sp. nov. an extremely dry heat resistant spore forming bacterium isolated from the soil of Cape Canaveral, Florida.</title>
        <authorList>
            <person name="Seuylemezian A."/>
            <person name="Kaur N."/>
            <person name="Patil P."/>
            <person name="Patil P."/>
            <person name="Mayilraj S."/>
            <person name="Vaishampayan P."/>
        </authorList>
    </citation>
    <scope>NUCLEOTIDE SEQUENCE [LARGE SCALE GENOMIC DNA]</scope>
    <source>
        <strain evidence="7">ATCC 27380</strain>
    </source>
</reference>
<evidence type="ECO:0000313" key="7">
    <source>
        <dbReference type="EMBL" id="PZE19931.1"/>
    </source>
</evidence>
<accession>A0A2W1N9U0</accession>
<dbReference type="PANTHER" id="PTHR33545:SF5">
    <property type="entry name" value="UPF0750 MEMBRANE PROTEIN YITT"/>
    <property type="match status" value="1"/>
</dbReference>
<dbReference type="AlphaFoldDB" id="A0A2W1N9U0"/>
<dbReference type="GO" id="GO:0005886">
    <property type="term" value="C:plasma membrane"/>
    <property type="evidence" value="ECO:0007669"/>
    <property type="project" value="UniProtKB-SubCell"/>
</dbReference>
<feature type="transmembrane region" description="Helical" evidence="6">
    <location>
        <begin position="80"/>
        <end position="98"/>
    </location>
</feature>
<comment type="subcellular location">
    <subcellularLocation>
        <location evidence="1">Cell membrane</location>
        <topology evidence="1">Multi-pass membrane protein</topology>
    </subcellularLocation>
</comment>
<feature type="transmembrane region" description="Helical" evidence="6">
    <location>
        <begin position="178"/>
        <end position="195"/>
    </location>
</feature>
<evidence type="ECO:0000256" key="1">
    <source>
        <dbReference type="ARBA" id="ARBA00004651"/>
    </source>
</evidence>
<sequence length="213" mass="23522">MKGEVILLQTAWLRYTYLFCAIVFFALGNLFFAVPNHIMNGGITGLSQMAYYVFHTNIGLTLFLFNVPLFVLAFVFYRHLFYNSVISMVVLSVTVGVLQNYVVPYGIQNIWVGSIVGGFWMGIALGILARLNASLGGGSMLGKMVHQKYGFSLSKSIFVIDASVYPLSLFVIGGRETLFSLILTTASCIGVYLVSTGMERVFCREKSVSLNEV</sequence>